<dbReference type="EMBL" id="FOIS01000002">
    <property type="protein sequence ID" value="SEV97987.1"/>
    <property type="molecule type" value="Genomic_DNA"/>
</dbReference>
<feature type="compositionally biased region" description="Polar residues" evidence="1">
    <location>
        <begin position="20"/>
        <end position="33"/>
    </location>
</feature>
<gene>
    <name evidence="2" type="ORF">SAMN05216285_1491</name>
</gene>
<dbReference type="Proteomes" id="UP000183275">
    <property type="component" value="Unassembled WGS sequence"/>
</dbReference>
<feature type="region of interest" description="Disordered" evidence="1">
    <location>
        <begin position="1"/>
        <end position="52"/>
    </location>
</feature>
<dbReference type="RefSeq" id="WP_160290087.1">
    <property type="nucleotide sequence ID" value="NZ_FOIS01000002.1"/>
</dbReference>
<accession>A0A1I0NB20</accession>
<protein>
    <submittedName>
        <fullName evidence="2">Uncharacterized protein</fullName>
    </submittedName>
</protein>
<evidence type="ECO:0000256" key="1">
    <source>
        <dbReference type="SAM" id="MobiDB-lite"/>
    </source>
</evidence>
<reference evidence="3" key="1">
    <citation type="submission" date="2016-10" db="EMBL/GenBank/DDBJ databases">
        <authorList>
            <person name="Varghese N."/>
        </authorList>
    </citation>
    <scope>NUCLEOTIDE SEQUENCE [LARGE SCALE GENOMIC DNA]</scope>
    <source>
        <strain evidence="3">CGMCC 1.12284</strain>
    </source>
</reference>
<sequence>MSRMRAAGLVREQRSRPSGRANSPTPYSTSSATKNEDAGETGGTKLEYVETG</sequence>
<dbReference type="AlphaFoldDB" id="A0A1I0NB20"/>
<name>A0A1I0NB20_9EURY</name>
<organism evidence="2 3">
    <name type="scientific">Natrinema salifodinae</name>
    <dbReference type="NCBI Taxonomy" id="1202768"/>
    <lineage>
        <taxon>Archaea</taxon>
        <taxon>Methanobacteriati</taxon>
        <taxon>Methanobacteriota</taxon>
        <taxon>Stenosarchaea group</taxon>
        <taxon>Halobacteria</taxon>
        <taxon>Halobacteriales</taxon>
        <taxon>Natrialbaceae</taxon>
        <taxon>Natrinema</taxon>
    </lineage>
</organism>
<keyword evidence="3" id="KW-1185">Reference proteome</keyword>
<evidence type="ECO:0000313" key="3">
    <source>
        <dbReference type="Proteomes" id="UP000183275"/>
    </source>
</evidence>
<proteinExistence type="predicted"/>
<evidence type="ECO:0000313" key="2">
    <source>
        <dbReference type="EMBL" id="SEV97987.1"/>
    </source>
</evidence>